<evidence type="ECO:0000313" key="3">
    <source>
        <dbReference type="Proteomes" id="UP000322545"/>
    </source>
</evidence>
<evidence type="ECO:0000313" key="2">
    <source>
        <dbReference type="EMBL" id="SHM05273.1"/>
    </source>
</evidence>
<evidence type="ECO:0000256" key="1">
    <source>
        <dbReference type="SAM" id="MobiDB-lite"/>
    </source>
</evidence>
<dbReference type="InterPro" id="IPR029069">
    <property type="entry name" value="HotDog_dom_sf"/>
</dbReference>
<dbReference type="InterPro" id="IPR050563">
    <property type="entry name" value="4-hydroxybenzoyl-CoA_TE"/>
</dbReference>
<gene>
    <name evidence="2" type="ORF">SAMN05443432_104256</name>
</gene>
<dbReference type="EMBL" id="FRCB01000004">
    <property type="protein sequence ID" value="SHM05273.1"/>
    <property type="molecule type" value="Genomic_DNA"/>
</dbReference>
<accession>A0A1M7FMM4</accession>
<dbReference type="PANTHER" id="PTHR31793">
    <property type="entry name" value="4-HYDROXYBENZOYL-COA THIOESTERASE FAMILY MEMBER"/>
    <property type="match status" value="1"/>
</dbReference>
<dbReference type="PANTHER" id="PTHR31793:SF2">
    <property type="entry name" value="BLR1345 PROTEIN"/>
    <property type="match status" value="1"/>
</dbReference>
<dbReference type="AlphaFoldDB" id="A0A1M7FMM4"/>
<dbReference type="SUPFAM" id="SSF54637">
    <property type="entry name" value="Thioesterase/thiol ester dehydrase-isomerase"/>
    <property type="match status" value="1"/>
</dbReference>
<sequence length="160" mass="18186">MTTSVPFMSSPLKIEPGWIDFNNHLNMGYYTVLFDRAADEVFAEFGFGPDYVAQANHTTFAAEFHIRYLREVKLGDTLQASFWLLDHDEKRFHTFQELYHQDGWLAATGEGMTLHVDLDGPRVAPMPDDILSRVRAMAAQHAQHPRPDGVGSQIGIRRKP</sequence>
<protein>
    <submittedName>
        <fullName evidence="2">Acyl-CoA thioester hydrolase</fullName>
    </submittedName>
</protein>
<proteinExistence type="predicted"/>
<organism evidence="2 3">
    <name type="scientific">Roseovarius litoreus</name>
    <dbReference type="NCBI Taxonomy" id="1155722"/>
    <lineage>
        <taxon>Bacteria</taxon>
        <taxon>Pseudomonadati</taxon>
        <taxon>Pseudomonadota</taxon>
        <taxon>Alphaproteobacteria</taxon>
        <taxon>Rhodobacterales</taxon>
        <taxon>Roseobacteraceae</taxon>
        <taxon>Roseovarius</taxon>
    </lineage>
</organism>
<keyword evidence="3" id="KW-1185">Reference proteome</keyword>
<name>A0A1M7FMM4_9RHOB</name>
<dbReference type="RefSeq" id="WP_149779428.1">
    <property type="nucleotide sequence ID" value="NZ_FRCB01000004.1"/>
</dbReference>
<dbReference type="Pfam" id="PF13279">
    <property type="entry name" value="4HBT_2"/>
    <property type="match status" value="1"/>
</dbReference>
<feature type="region of interest" description="Disordered" evidence="1">
    <location>
        <begin position="141"/>
        <end position="160"/>
    </location>
</feature>
<keyword evidence="2" id="KW-0378">Hydrolase</keyword>
<dbReference type="Proteomes" id="UP000322545">
    <property type="component" value="Unassembled WGS sequence"/>
</dbReference>
<dbReference type="CDD" id="cd00586">
    <property type="entry name" value="4HBT"/>
    <property type="match status" value="1"/>
</dbReference>
<dbReference type="Gene3D" id="3.10.129.10">
    <property type="entry name" value="Hotdog Thioesterase"/>
    <property type="match status" value="1"/>
</dbReference>
<dbReference type="GO" id="GO:0047617">
    <property type="term" value="F:fatty acyl-CoA hydrolase activity"/>
    <property type="evidence" value="ECO:0007669"/>
    <property type="project" value="TreeGrafter"/>
</dbReference>
<reference evidence="2 3" key="1">
    <citation type="submission" date="2016-11" db="EMBL/GenBank/DDBJ databases">
        <authorList>
            <person name="Varghese N."/>
            <person name="Submissions S."/>
        </authorList>
    </citation>
    <scope>NUCLEOTIDE SEQUENCE [LARGE SCALE GENOMIC DNA]</scope>
    <source>
        <strain evidence="2 3">DSM 28249</strain>
    </source>
</reference>